<organism evidence="2 3">
    <name type="scientific">Nannochloropsis gaditana</name>
    <dbReference type="NCBI Taxonomy" id="72520"/>
    <lineage>
        <taxon>Eukaryota</taxon>
        <taxon>Sar</taxon>
        <taxon>Stramenopiles</taxon>
        <taxon>Ochrophyta</taxon>
        <taxon>Eustigmatophyceae</taxon>
        <taxon>Eustigmatales</taxon>
        <taxon>Monodopsidaceae</taxon>
        <taxon>Nannochloropsis</taxon>
    </lineage>
</organism>
<reference evidence="2 3" key="1">
    <citation type="journal article" date="2014" name="Mol. Plant">
        <title>Chromosome Scale Genome Assembly and Transcriptome Profiling of Nannochloropsis gaditana in Nitrogen Depletion.</title>
        <authorList>
            <person name="Corteggiani Carpinelli E."/>
            <person name="Telatin A."/>
            <person name="Vitulo N."/>
            <person name="Forcato C."/>
            <person name="D'Angelo M."/>
            <person name="Schiavon R."/>
            <person name="Vezzi A."/>
            <person name="Giacometti G.M."/>
            <person name="Morosinotto T."/>
            <person name="Valle G."/>
        </authorList>
    </citation>
    <scope>NUCLEOTIDE SEQUENCE [LARGE SCALE GENOMIC DNA]</scope>
    <source>
        <strain evidence="2 3">B-31</strain>
    </source>
</reference>
<dbReference type="SUPFAM" id="SSF141571">
    <property type="entry name" value="Pentapeptide repeat-like"/>
    <property type="match status" value="1"/>
</dbReference>
<keyword evidence="3" id="KW-1185">Reference proteome</keyword>
<dbReference type="PROSITE" id="PS51257">
    <property type="entry name" value="PROKAR_LIPOPROTEIN"/>
    <property type="match status" value="1"/>
</dbReference>
<dbReference type="Pfam" id="PF00805">
    <property type="entry name" value="Pentapeptide"/>
    <property type="match status" value="1"/>
</dbReference>
<keyword evidence="1" id="KW-0732">Signal</keyword>
<dbReference type="PANTHER" id="PTHR47200">
    <property type="entry name" value="THYLAKOID LUMENAL 15 KDA PROTEIN 1, CHLOROPLASTIC"/>
    <property type="match status" value="1"/>
</dbReference>
<dbReference type="InterPro" id="IPR044213">
    <property type="entry name" value="At2g44920-like"/>
</dbReference>
<dbReference type="InterPro" id="IPR001646">
    <property type="entry name" value="5peptide_repeat"/>
</dbReference>
<feature type="chain" id="PRO_5004900755" evidence="1">
    <location>
        <begin position="22"/>
        <end position="217"/>
    </location>
</feature>
<name>W7TDA6_9STRA</name>
<dbReference type="EMBL" id="AZIL01001067">
    <property type="protein sequence ID" value="EWM24950.1"/>
    <property type="molecule type" value="Genomic_DNA"/>
</dbReference>
<accession>W7TDA6</accession>
<gene>
    <name evidence="2" type="ORF">Naga_100086g16</name>
</gene>
<evidence type="ECO:0000313" key="3">
    <source>
        <dbReference type="Proteomes" id="UP000019335"/>
    </source>
</evidence>
<dbReference type="Proteomes" id="UP000019335">
    <property type="component" value="Chromosome 12"/>
</dbReference>
<dbReference type="PANTHER" id="PTHR47200:SF2">
    <property type="entry name" value="THYLAKOID LUMENAL 15 KDA PROTEIN 1, CHLOROPLASTIC"/>
    <property type="match status" value="1"/>
</dbReference>
<dbReference type="OrthoDB" id="9989223at2759"/>
<protein>
    <submittedName>
        <fullName evidence="2">Pentapeptide repeat protein</fullName>
    </submittedName>
</protein>
<dbReference type="OMA" id="FQERVDY"/>
<evidence type="ECO:0000256" key="1">
    <source>
        <dbReference type="SAM" id="SignalP"/>
    </source>
</evidence>
<dbReference type="AlphaFoldDB" id="W7TDA6"/>
<proteinExistence type="predicted"/>
<evidence type="ECO:0000313" key="2">
    <source>
        <dbReference type="EMBL" id="EWM24950.1"/>
    </source>
</evidence>
<feature type="signal peptide" evidence="1">
    <location>
        <begin position="1"/>
        <end position="21"/>
    </location>
</feature>
<sequence length="217" mass="23311">MRPTLQPAMLFLLISCISVQSFVVRGKMPSSCRRTTVAISSASSSLPSSNPIIISIRRLLSFAPILLLGPFLDVPTAHAISGGGKDYAEAKIADQDFSGKDFSKKDFSGAFAQRANFKGAKLMGARFYKSALTEADFTGADLTSASFEGANMVDAILKDAIVNNAYFTETVLKVGSIEGADFSDTLLDRFVQKKLCEKATGTNPKTKVDTRESLLCD</sequence>
<comment type="caution">
    <text evidence="2">The sequence shown here is derived from an EMBL/GenBank/DDBJ whole genome shotgun (WGS) entry which is preliminary data.</text>
</comment>
<dbReference type="Gene3D" id="2.160.20.80">
    <property type="entry name" value="E3 ubiquitin-protein ligase SopA"/>
    <property type="match status" value="1"/>
</dbReference>